<feature type="compositionally biased region" description="Polar residues" evidence="2">
    <location>
        <begin position="37"/>
        <end position="48"/>
    </location>
</feature>
<evidence type="ECO:0000256" key="1">
    <source>
        <dbReference type="SAM" id="Coils"/>
    </source>
</evidence>
<keyword evidence="1" id="KW-0175">Coiled coil</keyword>
<evidence type="ECO:0000313" key="4">
    <source>
        <dbReference type="Proteomes" id="UP001148312"/>
    </source>
</evidence>
<reference evidence="3" key="2">
    <citation type="journal article" date="2023" name="IMA Fungus">
        <title>Comparative genomic study of the Penicillium genus elucidates a diverse pangenome and 15 lateral gene transfer events.</title>
        <authorList>
            <person name="Petersen C."/>
            <person name="Sorensen T."/>
            <person name="Nielsen M.R."/>
            <person name="Sondergaard T.E."/>
            <person name="Sorensen J.L."/>
            <person name="Fitzpatrick D.A."/>
            <person name="Frisvad J.C."/>
            <person name="Nielsen K.L."/>
        </authorList>
    </citation>
    <scope>NUCLEOTIDE SEQUENCE</scope>
    <source>
        <strain evidence="3">IBT 30728</strain>
    </source>
</reference>
<feature type="coiled-coil region" evidence="1">
    <location>
        <begin position="145"/>
        <end position="197"/>
    </location>
</feature>
<organism evidence="3 4">
    <name type="scientific">Penicillium diatomitis</name>
    <dbReference type="NCBI Taxonomy" id="2819901"/>
    <lineage>
        <taxon>Eukaryota</taxon>
        <taxon>Fungi</taxon>
        <taxon>Dikarya</taxon>
        <taxon>Ascomycota</taxon>
        <taxon>Pezizomycotina</taxon>
        <taxon>Eurotiomycetes</taxon>
        <taxon>Eurotiomycetidae</taxon>
        <taxon>Eurotiales</taxon>
        <taxon>Aspergillaceae</taxon>
        <taxon>Penicillium</taxon>
    </lineage>
</organism>
<protein>
    <submittedName>
        <fullName evidence="3">Uncharacterized protein</fullName>
    </submittedName>
</protein>
<accession>A0A9W9X375</accession>
<dbReference type="GeneID" id="81626213"/>
<dbReference type="RefSeq" id="XP_056788888.1">
    <property type="nucleotide sequence ID" value="XM_056935964.1"/>
</dbReference>
<proteinExistence type="predicted"/>
<evidence type="ECO:0000256" key="2">
    <source>
        <dbReference type="SAM" id="MobiDB-lite"/>
    </source>
</evidence>
<dbReference type="EMBL" id="JAPWDQ010000008">
    <property type="protein sequence ID" value="KAJ5482916.1"/>
    <property type="molecule type" value="Genomic_DNA"/>
</dbReference>
<keyword evidence="4" id="KW-1185">Reference proteome</keyword>
<reference evidence="3" key="1">
    <citation type="submission" date="2022-12" db="EMBL/GenBank/DDBJ databases">
        <authorList>
            <person name="Petersen C."/>
        </authorList>
    </citation>
    <scope>NUCLEOTIDE SEQUENCE</scope>
    <source>
        <strain evidence="3">IBT 30728</strain>
    </source>
</reference>
<name>A0A9W9X375_9EURO</name>
<sequence length="330" mass="38173">MSQVPTQRTSSIQDEDRHGSNRTDTFVSEDQEPETIEQFSDSPSANRSWSERLRQLSQIAENTIDRRGVAPEAEDALQAHLDALESIFTNASPELTSEASTPSRPTSEEPTVARFTDFNQMNDDDAPSIGPEHHHLGHAALLTQLTHLLSEITSLNEEVERRRNEARHIRERFEEKCRGLTRDVTELEEEVLELHSDIIEDAIDLECLQGTVKGLHEWTNRTKEEQERNRALRDFSAQYHRTRGSWMGRKSKGNRGDRDAEIDRERILDGIAAWMRGWRDLEVEFEVRSRARRMRRDKRQEELMRAAEKSVPARNEQGQSLEVEDTRLSH</sequence>
<feature type="region of interest" description="Disordered" evidence="2">
    <location>
        <begin position="296"/>
        <end position="330"/>
    </location>
</feature>
<feature type="compositionally biased region" description="Polar residues" evidence="2">
    <location>
        <begin position="1"/>
        <end position="12"/>
    </location>
</feature>
<gene>
    <name evidence="3" type="ORF">N7539_006362</name>
</gene>
<dbReference type="Proteomes" id="UP001148312">
    <property type="component" value="Unassembled WGS sequence"/>
</dbReference>
<feature type="compositionally biased region" description="Basic and acidic residues" evidence="2">
    <location>
        <begin position="298"/>
        <end position="308"/>
    </location>
</feature>
<comment type="caution">
    <text evidence="3">The sequence shown here is derived from an EMBL/GenBank/DDBJ whole genome shotgun (WGS) entry which is preliminary data.</text>
</comment>
<feature type="region of interest" description="Disordered" evidence="2">
    <location>
        <begin position="1"/>
        <end position="50"/>
    </location>
</feature>
<evidence type="ECO:0000313" key="3">
    <source>
        <dbReference type="EMBL" id="KAJ5482916.1"/>
    </source>
</evidence>
<dbReference type="AlphaFoldDB" id="A0A9W9X375"/>